<name>A0A9R0HRT3_SPIOL</name>
<evidence type="ECO:0000313" key="2">
    <source>
        <dbReference type="Proteomes" id="UP000813463"/>
    </source>
</evidence>
<dbReference type="PANTHER" id="PTHR33116:SF84">
    <property type="entry name" value="RNA-DIRECTED DNA POLYMERASE"/>
    <property type="match status" value="1"/>
</dbReference>
<proteinExistence type="predicted"/>
<dbReference type="OrthoDB" id="1937542at2759"/>
<dbReference type="RefSeq" id="XP_021835812.1">
    <property type="nucleotide sequence ID" value="XM_021980120.1"/>
</dbReference>
<sequence length="145" mass="16541">MYKHLYNCGEQVEWKRLIFNSKASPKSTFIGWLAIQNKLATKDILLKWNFSIDGKCGLCQLGDETPSHLFFSCQFSQEVWSLILQNLGVGRSILPWNDEVQRAVKKSRRSKNADCSYSIAFLETVYSMYLAAEELQVVQGSCLSC</sequence>
<evidence type="ECO:0000313" key="3">
    <source>
        <dbReference type="RefSeq" id="XP_021835812.1"/>
    </source>
</evidence>
<evidence type="ECO:0000259" key="1">
    <source>
        <dbReference type="Pfam" id="PF13966"/>
    </source>
</evidence>
<dbReference type="AlphaFoldDB" id="A0A9R0HRT3"/>
<dbReference type="Pfam" id="PF13966">
    <property type="entry name" value="zf-RVT"/>
    <property type="match status" value="1"/>
</dbReference>
<keyword evidence="2" id="KW-1185">Reference proteome</keyword>
<dbReference type="GeneID" id="110775516"/>
<reference evidence="3" key="2">
    <citation type="submission" date="2025-08" db="UniProtKB">
        <authorList>
            <consortium name="RefSeq"/>
        </authorList>
    </citation>
    <scope>IDENTIFICATION</scope>
    <source>
        <tissue evidence="3">Leaf</tissue>
    </source>
</reference>
<dbReference type="KEGG" id="soe:110775516"/>
<dbReference type="PANTHER" id="PTHR33116">
    <property type="entry name" value="REVERSE TRANSCRIPTASE ZINC-BINDING DOMAIN-CONTAINING PROTEIN-RELATED-RELATED"/>
    <property type="match status" value="1"/>
</dbReference>
<reference evidence="2" key="1">
    <citation type="journal article" date="2021" name="Nat. Commun.">
        <title>Genomic analyses provide insights into spinach domestication and the genetic basis of agronomic traits.</title>
        <authorList>
            <person name="Cai X."/>
            <person name="Sun X."/>
            <person name="Xu C."/>
            <person name="Sun H."/>
            <person name="Wang X."/>
            <person name="Ge C."/>
            <person name="Zhang Z."/>
            <person name="Wang Q."/>
            <person name="Fei Z."/>
            <person name="Jiao C."/>
            <person name="Wang Q."/>
        </authorList>
    </citation>
    <scope>NUCLEOTIDE SEQUENCE [LARGE SCALE GENOMIC DNA]</scope>
    <source>
        <strain evidence="2">cv. Varoflay</strain>
    </source>
</reference>
<accession>A0A9R0HRT3</accession>
<dbReference type="Proteomes" id="UP000813463">
    <property type="component" value="Chromosome 4"/>
</dbReference>
<protein>
    <recommendedName>
        <fullName evidence="1">Reverse transcriptase zinc-binding domain-containing protein</fullName>
    </recommendedName>
</protein>
<gene>
    <name evidence="3" type="primary">LOC110775516</name>
</gene>
<dbReference type="InterPro" id="IPR026960">
    <property type="entry name" value="RVT-Znf"/>
</dbReference>
<organism evidence="2 3">
    <name type="scientific">Spinacia oleracea</name>
    <name type="common">Spinach</name>
    <dbReference type="NCBI Taxonomy" id="3562"/>
    <lineage>
        <taxon>Eukaryota</taxon>
        <taxon>Viridiplantae</taxon>
        <taxon>Streptophyta</taxon>
        <taxon>Embryophyta</taxon>
        <taxon>Tracheophyta</taxon>
        <taxon>Spermatophyta</taxon>
        <taxon>Magnoliopsida</taxon>
        <taxon>eudicotyledons</taxon>
        <taxon>Gunneridae</taxon>
        <taxon>Pentapetalae</taxon>
        <taxon>Caryophyllales</taxon>
        <taxon>Chenopodiaceae</taxon>
        <taxon>Chenopodioideae</taxon>
        <taxon>Anserineae</taxon>
        <taxon>Spinacia</taxon>
    </lineage>
</organism>
<feature type="domain" description="Reverse transcriptase zinc-binding" evidence="1">
    <location>
        <begin position="1"/>
        <end position="80"/>
    </location>
</feature>